<dbReference type="OMA" id="PHRVCPH"/>
<dbReference type="EMBL" id="LN847006">
    <property type="protein sequence ID" value="CRI40883.1"/>
    <property type="molecule type" value="Genomic_DNA"/>
</dbReference>
<keyword evidence="2 5" id="KW-0689">Ribosomal protein</keyword>
<dbReference type="EMBL" id="LN847255">
    <property type="protein sequence ID" value="CRI54117.1"/>
    <property type="molecule type" value="Genomic_DNA"/>
</dbReference>
<evidence type="ECO:0000256" key="4">
    <source>
        <dbReference type="ARBA" id="ARBA00035178"/>
    </source>
</evidence>
<feature type="region of interest" description="Disordered" evidence="6">
    <location>
        <begin position="1"/>
        <end position="20"/>
    </location>
</feature>
<proteinExistence type="inferred from homology"/>
<dbReference type="GO" id="GO:0006412">
    <property type="term" value="P:translation"/>
    <property type="evidence" value="ECO:0007669"/>
    <property type="project" value="UniProtKB-UniRule"/>
</dbReference>
<dbReference type="EMBL" id="LN849051">
    <property type="protein sequence ID" value="CRI73651.1"/>
    <property type="molecule type" value="Genomic_DNA"/>
</dbReference>
<keyword evidence="3 5" id="KW-0687">Ribonucleoprotein</keyword>
<evidence type="ECO:0000313" key="9">
    <source>
        <dbReference type="EMBL" id="CRI42008.1"/>
    </source>
</evidence>
<sequence length="60" mass="6688">MAVPRNRHSNARKNIRRSHDAKKACHAAKCSNCKHALLPHTICPSCGFYNGKAVMTVEKK</sequence>
<dbReference type="EMBL" id="LN847237">
    <property type="protein sequence ID" value="CRI47623.1"/>
    <property type="molecule type" value="Genomic_DNA"/>
</dbReference>
<dbReference type="InterPro" id="IPR044957">
    <property type="entry name" value="Ribosomal_bL32_bact"/>
</dbReference>
<evidence type="ECO:0000256" key="2">
    <source>
        <dbReference type="ARBA" id="ARBA00022980"/>
    </source>
</evidence>
<dbReference type="SMR" id="A0A0F7WU77"/>
<dbReference type="Pfam" id="PF01783">
    <property type="entry name" value="Ribosomal_L32p"/>
    <property type="match status" value="1"/>
</dbReference>
<dbReference type="PANTHER" id="PTHR35534">
    <property type="entry name" value="50S RIBOSOMAL PROTEIN L32"/>
    <property type="match status" value="1"/>
</dbReference>
<dbReference type="EMBL" id="LN847240">
    <property type="protein sequence ID" value="CRI51029.1"/>
    <property type="molecule type" value="Genomic_DNA"/>
</dbReference>
<dbReference type="NCBIfam" id="TIGR01031">
    <property type="entry name" value="rpmF_bact"/>
    <property type="match status" value="1"/>
</dbReference>
<dbReference type="EMBL" id="LN847244">
    <property type="protein sequence ID" value="CRI49903.1"/>
    <property type="molecule type" value="Genomic_DNA"/>
</dbReference>
<evidence type="ECO:0000256" key="5">
    <source>
        <dbReference type="HAMAP-Rule" id="MF_00340"/>
    </source>
</evidence>
<reference evidence="8" key="1">
    <citation type="submission" date="2015-05" db="EMBL/GenBank/DDBJ databases">
        <authorList>
            <person name="Rattei Thomas"/>
        </authorList>
    </citation>
    <scope>NUCLEOTIDE SEQUENCE</scope>
    <source>
        <strain evidence="7">CV15</strain>
        <strain evidence="8">CWL029c</strain>
        <strain evidence="10">DC9</strain>
        <strain evidence="9">GiD</strain>
        <strain evidence="11">H12</strain>
        <strain evidence="12">MUL2216</strain>
        <strain evidence="13">Panola</strain>
        <strain evidence="15">PB1</strain>
        <strain evidence="14">U1271</strain>
        <strain evidence="16">UZG1</strain>
        <strain evidence="17">Wien2</strain>
        <strain evidence="18">YK41</strain>
    </source>
</reference>
<evidence type="ECO:0000313" key="13">
    <source>
        <dbReference type="EMBL" id="CRI47623.1"/>
    </source>
</evidence>
<evidence type="ECO:0000313" key="8">
    <source>
        <dbReference type="EMBL" id="CRI40883.1"/>
    </source>
</evidence>
<dbReference type="InterPro" id="IPR011332">
    <property type="entry name" value="Ribosomal_zn-bd"/>
</dbReference>
<dbReference type="PATRIC" id="fig|83558.13.peg.1016"/>
<evidence type="ECO:0000313" key="14">
    <source>
        <dbReference type="EMBL" id="CRI49903.1"/>
    </source>
</evidence>
<dbReference type="EMBL" id="LN847247">
    <property type="protein sequence ID" value="CRI52159.1"/>
    <property type="molecule type" value="Genomic_DNA"/>
</dbReference>
<dbReference type="SUPFAM" id="SSF57829">
    <property type="entry name" value="Zn-binding ribosomal proteins"/>
    <property type="match status" value="1"/>
</dbReference>
<evidence type="ECO:0000313" key="11">
    <source>
        <dbReference type="EMBL" id="CRI44216.1"/>
    </source>
</evidence>
<dbReference type="InterPro" id="IPR002677">
    <property type="entry name" value="Ribosomal_bL32"/>
</dbReference>
<dbReference type="EMBL" id="LN847227">
    <property type="protein sequence ID" value="CRI46477.1"/>
    <property type="molecule type" value="Genomic_DNA"/>
</dbReference>
<evidence type="ECO:0000313" key="10">
    <source>
        <dbReference type="EMBL" id="CRI43103.1"/>
    </source>
</evidence>
<dbReference type="GeneID" id="45051018"/>
<evidence type="ECO:0000256" key="3">
    <source>
        <dbReference type="ARBA" id="ARBA00023274"/>
    </source>
</evidence>
<evidence type="ECO:0000313" key="15">
    <source>
        <dbReference type="EMBL" id="CRI51029.1"/>
    </source>
</evidence>
<gene>
    <name evidence="5 8" type="primary">rpmF</name>
    <name evidence="7" type="ORF">BN1224_CV15_C_04530</name>
    <name evidence="10" type="ORF">BN1224_DC9_CG_00020</name>
    <name evidence="9" type="ORF">BN1224_GiD_A_10090</name>
    <name evidence="11" type="ORF">BN1224_H12_FF_00020</name>
    <name evidence="12" type="ORF">BN1224_MUL2216_F_05320</name>
    <name evidence="13" type="ORF">BN1224_Panola_L_01270</name>
    <name evidence="15" type="ORF">BN1224_PB1_B_09980</name>
    <name evidence="14" type="ORF">BN1224_U1271_C_08430</name>
    <name evidence="16" type="ORF">BN1224_UZG1_C_00230</name>
    <name evidence="17" type="ORF">BN1224_Wien2_H_02270</name>
    <name evidence="18" type="ORF">BN1224_YK41_BZ_00390</name>
    <name evidence="8" type="ORF">CWL029c_F_01300</name>
</gene>
<protein>
    <recommendedName>
        <fullName evidence="4 5">Large ribosomal subunit protein bL32</fullName>
    </recommendedName>
</protein>
<accession>A0A0F7WU77</accession>
<evidence type="ECO:0000256" key="1">
    <source>
        <dbReference type="ARBA" id="ARBA00008560"/>
    </source>
</evidence>
<dbReference type="EMBL" id="LN847209">
    <property type="protein sequence ID" value="CRI44216.1"/>
    <property type="molecule type" value="Genomic_DNA"/>
</dbReference>
<evidence type="ECO:0000313" key="7">
    <source>
        <dbReference type="EMBL" id="CRI38620.1"/>
    </source>
</evidence>
<organism evidence="8">
    <name type="scientific">Chlamydia pneumoniae</name>
    <name type="common">Chlamydophila pneumoniae</name>
    <dbReference type="NCBI Taxonomy" id="83558"/>
    <lineage>
        <taxon>Bacteria</taxon>
        <taxon>Pseudomonadati</taxon>
        <taxon>Chlamydiota</taxon>
        <taxon>Chlamydiia</taxon>
        <taxon>Chlamydiales</taxon>
        <taxon>Chlamydiaceae</taxon>
        <taxon>Chlamydia/Chlamydophila group</taxon>
        <taxon>Chlamydia</taxon>
    </lineage>
</organism>
<evidence type="ECO:0000256" key="6">
    <source>
        <dbReference type="SAM" id="MobiDB-lite"/>
    </source>
</evidence>
<dbReference type="EMBL" id="LN847008">
    <property type="protein sequence ID" value="CRI42008.1"/>
    <property type="molecule type" value="Genomic_DNA"/>
</dbReference>
<evidence type="ECO:0000313" key="12">
    <source>
        <dbReference type="EMBL" id="CRI46477.1"/>
    </source>
</evidence>
<dbReference type="GO" id="GO:0003735">
    <property type="term" value="F:structural constituent of ribosome"/>
    <property type="evidence" value="ECO:0007669"/>
    <property type="project" value="InterPro"/>
</dbReference>
<feature type="compositionally biased region" description="Basic residues" evidence="6">
    <location>
        <begin position="1"/>
        <end position="16"/>
    </location>
</feature>
<dbReference type="PANTHER" id="PTHR35534:SF1">
    <property type="entry name" value="LARGE RIBOSOMAL SUBUNIT PROTEIN BL32"/>
    <property type="match status" value="1"/>
</dbReference>
<evidence type="ECO:0000313" key="16">
    <source>
        <dbReference type="EMBL" id="CRI52159.1"/>
    </source>
</evidence>
<dbReference type="EMBL" id="LN846999">
    <property type="protein sequence ID" value="CRI38620.1"/>
    <property type="molecule type" value="Genomic_DNA"/>
</dbReference>
<name>A0A0F7WU77_CHLPN</name>
<evidence type="ECO:0000313" key="18">
    <source>
        <dbReference type="EMBL" id="CRI73651.1"/>
    </source>
</evidence>
<dbReference type="EMBL" id="LN847062">
    <property type="protein sequence ID" value="CRI43103.1"/>
    <property type="molecule type" value="Genomic_DNA"/>
</dbReference>
<comment type="similarity">
    <text evidence="1 5">Belongs to the bacterial ribosomal protein bL32 family.</text>
</comment>
<dbReference type="AlphaFoldDB" id="A0A0F7WU77"/>
<dbReference type="RefSeq" id="WP_010883594.1">
    <property type="nucleotide sequence ID" value="NZ_CP160064.1"/>
</dbReference>
<dbReference type="HAMAP" id="MF_00340">
    <property type="entry name" value="Ribosomal_bL32"/>
    <property type="match status" value="1"/>
</dbReference>
<evidence type="ECO:0000313" key="17">
    <source>
        <dbReference type="EMBL" id="CRI54117.1"/>
    </source>
</evidence>
<dbReference type="GO" id="GO:0015934">
    <property type="term" value="C:large ribosomal subunit"/>
    <property type="evidence" value="ECO:0007669"/>
    <property type="project" value="InterPro"/>
</dbReference>